<dbReference type="EMBL" id="QRVT01000005">
    <property type="protein sequence ID" value="RGS64291.1"/>
    <property type="molecule type" value="Genomic_DNA"/>
</dbReference>
<evidence type="ECO:0000259" key="3">
    <source>
        <dbReference type="Pfam" id="PF00535"/>
    </source>
</evidence>
<dbReference type="Gene3D" id="3.90.550.10">
    <property type="entry name" value="Spore Coat Polysaccharide Biosynthesis Protein SpsA, Chain A"/>
    <property type="match status" value="1"/>
</dbReference>
<protein>
    <submittedName>
        <fullName evidence="4">Glycosyltransferase</fullName>
    </submittedName>
</protein>
<organism evidence="4 5">
    <name type="scientific">Bifidobacterium adolescentis</name>
    <dbReference type="NCBI Taxonomy" id="1680"/>
    <lineage>
        <taxon>Bacteria</taxon>
        <taxon>Bacillati</taxon>
        <taxon>Actinomycetota</taxon>
        <taxon>Actinomycetes</taxon>
        <taxon>Bifidobacteriales</taxon>
        <taxon>Bifidobacteriaceae</taxon>
        <taxon>Bifidobacterium</taxon>
    </lineage>
</organism>
<evidence type="ECO:0000313" key="5">
    <source>
        <dbReference type="Proteomes" id="UP000285462"/>
    </source>
</evidence>
<dbReference type="Pfam" id="PF00535">
    <property type="entry name" value="Glycos_transf_2"/>
    <property type="match status" value="1"/>
</dbReference>
<name>A0A412K7B9_BIFAD</name>
<accession>A0A412K7B9</accession>
<dbReference type="InterPro" id="IPR001173">
    <property type="entry name" value="Glyco_trans_2-like"/>
</dbReference>
<feature type="domain" description="Glycosyltransferase 2-like" evidence="3">
    <location>
        <begin position="10"/>
        <end position="173"/>
    </location>
</feature>
<dbReference type="GO" id="GO:0016757">
    <property type="term" value="F:glycosyltransferase activity"/>
    <property type="evidence" value="ECO:0007669"/>
    <property type="project" value="UniProtKB-KW"/>
</dbReference>
<dbReference type="AlphaFoldDB" id="A0A412K7B9"/>
<comment type="caution">
    <text evidence="4">The sequence shown here is derived from an EMBL/GenBank/DDBJ whole genome shotgun (WGS) entry which is preliminary data.</text>
</comment>
<proteinExistence type="predicted"/>
<dbReference type="PANTHER" id="PTHR22916:SF51">
    <property type="entry name" value="GLYCOSYLTRANSFERASE EPSH-RELATED"/>
    <property type="match status" value="1"/>
</dbReference>
<dbReference type="CDD" id="cd00761">
    <property type="entry name" value="Glyco_tranf_GTA_type"/>
    <property type="match status" value="1"/>
</dbReference>
<reference evidence="4 5" key="1">
    <citation type="submission" date="2018-08" db="EMBL/GenBank/DDBJ databases">
        <title>A genome reference for cultivated species of the human gut microbiota.</title>
        <authorList>
            <person name="Zou Y."/>
            <person name="Xue W."/>
            <person name="Luo G."/>
        </authorList>
    </citation>
    <scope>NUCLEOTIDE SEQUENCE [LARGE SCALE GENOMIC DNA]</scope>
    <source>
        <strain evidence="4 5">AF21-27</strain>
    </source>
</reference>
<dbReference type="PANTHER" id="PTHR22916">
    <property type="entry name" value="GLYCOSYLTRANSFERASE"/>
    <property type="match status" value="1"/>
</dbReference>
<dbReference type="InterPro" id="IPR029044">
    <property type="entry name" value="Nucleotide-diphossugar_trans"/>
</dbReference>
<evidence type="ECO:0000256" key="2">
    <source>
        <dbReference type="ARBA" id="ARBA00022679"/>
    </source>
</evidence>
<evidence type="ECO:0000313" key="4">
    <source>
        <dbReference type="EMBL" id="RGS64291.1"/>
    </source>
</evidence>
<dbReference type="SUPFAM" id="SSF53448">
    <property type="entry name" value="Nucleotide-diphospho-sugar transferases"/>
    <property type="match status" value="1"/>
</dbReference>
<dbReference type="Proteomes" id="UP000285462">
    <property type="component" value="Unassembled WGS sequence"/>
</dbReference>
<sequence length="339" mass="38764">MDEAKQAWISVIIPVYHTPASLLHICLESIAKQSLHGLIECIVVLDGEQEIHFPTNFNSSNRKIETITIKHGGVSAARNAGLAKATGEYITFVDSDDELPAQALSCLYNFAEQNTCDIVQGGYAAIFPSKIEHHGSAGKSRIAIGNDLNAFRRNVLNPESGVSLVWGKLFRRSFLLDHEIRFDTEMEVSEDTAFVFDASQYASTVGFIPECVYLYKRNNSSTVSSFRLDYLSRILVAINKMSYRIKNNETYTHVFRDYILFHLLLVQVHYLFNSSAPWNHRQRKRQYMNTLEEDVFKDALKGDFSDFSLSKRISLFALKYHLYYISLLISFVRHKQLHI</sequence>
<keyword evidence="2 4" id="KW-0808">Transferase</keyword>
<evidence type="ECO:0000256" key="1">
    <source>
        <dbReference type="ARBA" id="ARBA00022676"/>
    </source>
</evidence>
<gene>
    <name evidence="4" type="ORF">DWX79_08210</name>
</gene>
<keyword evidence="1" id="KW-0328">Glycosyltransferase</keyword>
<dbReference type="RefSeq" id="WP_117760148.1">
    <property type="nucleotide sequence ID" value="NZ_QRVT01000005.1"/>
</dbReference>